<dbReference type="InterPro" id="IPR023210">
    <property type="entry name" value="NADP_OxRdtase_dom"/>
</dbReference>
<feature type="domain" description="NADP-dependent oxidoreductase" evidence="10">
    <location>
        <begin position="16"/>
        <end position="322"/>
    </location>
</feature>
<name>A0A1Y1YQ28_9FUNG</name>
<dbReference type="FunCoup" id="A0A1Y1YQ28">
    <property type="interactions" value="14"/>
</dbReference>
<evidence type="ECO:0000256" key="6">
    <source>
        <dbReference type="ARBA" id="ARBA00022857"/>
    </source>
</evidence>
<dbReference type="STRING" id="1314790.A0A1Y1YQ28"/>
<gene>
    <name evidence="11" type="ORF">K493DRAFT_105616</name>
</gene>
<keyword evidence="4" id="KW-0963">Cytoplasm</keyword>
<keyword evidence="9" id="KW-0406">Ion transport</keyword>
<dbReference type="OrthoDB" id="1720422at2759"/>
<dbReference type="SUPFAM" id="SSF51430">
    <property type="entry name" value="NAD(P)-linked oxidoreductase"/>
    <property type="match status" value="1"/>
</dbReference>
<accession>A0A1Y1YQ28</accession>
<dbReference type="PANTHER" id="PTHR43150">
    <property type="entry name" value="HYPERKINETIC, ISOFORM M"/>
    <property type="match status" value="1"/>
</dbReference>
<evidence type="ECO:0000259" key="10">
    <source>
        <dbReference type="Pfam" id="PF00248"/>
    </source>
</evidence>
<evidence type="ECO:0000256" key="7">
    <source>
        <dbReference type="ARBA" id="ARBA00022958"/>
    </source>
</evidence>
<dbReference type="CDD" id="cd19143">
    <property type="entry name" value="AKR_AKR6C1_2"/>
    <property type="match status" value="1"/>
</dbReference>
<evidence type="ECO:0000256" key="4">
    <source>
        <dbReference type="ARBA" id="ARBA00022490"/>
    </source>
</evidence>
<dbReference type="GO" id="GO:0005737">
    <property type="term" value="C:cytoplasm"/>
    <property type="evidence" value="ECO:0007669"/>
    <property type="project" value="UniProtKB-SubCell"/>
</dbReference>
<reference evidence="11 12" key="1">
    <citation type="submission" date="2016-07" db="EMBL/GenBank/DDBJ databases">
        <title>Pervasive Adenine N6-methylation of Active Genes in Fungi.</title>
        <authorList>
            <consortium name="DOE Joint Genome Institute"/>
            <person name="Mondo S.J."/>
            <person name="Dannebaum R.O."/>
            <person name="Kuo R.C."/>
            <person name="Labutti K."/>
            <person name="Haridas S."/>
            <person name="Kuo A."/>
            <person name="Salamov A."/>
            <person name="Ahrendt S.R."/>
            <person name="Lipzen A."/>
            <person name="Sullivan W."/>
            <person name="Andreopoulos W.B."/>
            <person name="Clum A."/>
            <person name="Lindquist E."/>
            <person name="Daum C."/>
            <person name="Ramamoorthy G.K."/>
            <person name="Gryganskyi A."/>
            <person name="Culley D."/>
            <person name="Magnuson J.K."/>
            <person name="James T.Y."/>
            <person name="O'Malley M.A."/>
            <person name="Stajich J.E."/>
            <person name="Spatafora J.W."/>
            <person name="Visel A."/>
            <person name="Grigoriev I.V."/>
        </authorList>
    </citation>
    <scope>NUCLEOTIDE SEQUENCE [LARGE SCALE GENOMIC DNA]</scope>
    <source>
        <strain evidence="11 12">CBS 931.73</strain>
    </source>
</reference>
<comment type="caution">
    <text evidence="11">The sequence shown here is derived from an EMBL/GenBank/DDBJ whole genome shotgun (WGS) entry which is preliminary data.</text>
</comment>
<keyword evidence="11" id="KW-0407">Ion channel</keyword>
<evidence type="ECO:0000313" key="12">
    <source>
        <dbReference type="Proteomes" id="UP000193498"/>
    </source>
</evidence>
<dbReference type="InterPro" id="IPR005399">
    <property type="entry name" value="K_chnl_volt-dep_bsu_KCNAB-rel"/>
</dbReference>
<dbReference type="Pfam" id="PF00248">
    <property type="entry name" value="Aldo_ket_red"/>
    <property type="match status" value="1"/>
</dbReference>
<keyword evidence="6" id="KW-0521">NADP</keyword>
<evidence type="ECO:0000256" key="5">
    <source>
        <dbReference type="ARBA" id="ARBA00022538"/>
    </source>
</evidence>
<keyword evidence="8" id="KW-0560">Oxidoreductase</keyword>
<evidence type="ECO:0000313" key="11">
    <source>
        <dbReference type="EMBL" id="ORY00141.1"/>
    </source>
</evidence>
<evidence type="ECO:0000256" key="9">
    <source>
        <dbReference type="ARBA" id="ARBA00023065"/>
    </source>
</evidence>
<dbReference type="AlphaFoldDB" id="A0A1Y1YQ28"/>
<protein>
    <submittedName>
        <fullName evidence="11">Voltage-dependent potassium channel, beta subunit</fullName>
    </submittedName>
</protein>
<keyword evidence="5" id="KW-0633">Potassium transport</keyword>
<dbReference type="InterPro" id="IPR005983">
    <property type="entry name" value="K_chnl_volt-dep_bsu_KCNAB"/>
</dbReference>
<dbReference type="Gene3D" id="3.20.20.100">
    <property type="entry name" value="NADP-dependent oxidoreductase domain"/>
    <property type="match status" value="1"/>
</dbReference>
<dbReference type="EMBL" id="MCFE01000087">
    <property type="protein sequence ID" value="ORY00141.1"/>
    <property type="molecule type" value="Genomic_DNA"/>
</dbReference>
<proteinExistence type="inferred from homology"/>
<evidence type="ECO:0000256" key="2">
    <source>
        <dbReference type="ARBA" id="ARBA00006515"/>
    </source>
</evidence>
<dbReference type="InterPro" id="IPR036812">
    <property type="entry name" value="NAD(P)_OxRdtase_dom_sf"/>
</dbReference>
<keyword evidence="12" id="KW-1185">Reference proteome</keyword>
<comment type="similarity">
    <text evidence="2">Belongs to the shaker potassium channel beta subunit family.</text>
</comment>
<comment type="subcellular location">
    <subcellularLocation>
        <location evidence="1">Cytoplasm</location>
    </subcellularLocation>
</comment>
<dbReference type="InParanoid" id="A0A1Y1YQ28"/>
<dbReference type="GO" id="GO:0016491">
    <property type="term" value="F:oxidoreductase activity"/>
    <property type="evidence" value="ECO:0007669"/>
    <property type="project" value="UniProtKB-KW"/>
</dbReference>
<dbReference type="GO" id="GO:0005249">
    <property type="term" value="F:voltage-gated potassium channel activity"/>
    <property type="evidence" value="ECO:0007669"/>
    <property type="project" value="InterPro"/>
</dbReference>
<evidence type="ECO:0000256" key="3">
    <source>
        <dbReference type="ARBA" id="ARBA00022448"/>
    </source>
</evidence>
<dbReference type="PANTHER" id="PTHR43150:SF2">
    <property type="entry name" value="HYPERKINETIC, ISOFORM M"/>
    <property type="match status" value="1"/>
</dbReference>
<evidence type="ECO:0000256" key="1">
    <source>
        <dbReference type="ARBA" id="ARBA00004496"/>
    </source>
</evidence>
<dbReference type="Proteomes" id="UP000193498">
    <property type="component" value="Unassembled WGS sequence"/>
</dbReference>
<sequence length="335" mass="37282">MEYRKLGNTGLKVSVLGLGSWLTYGGQVSQDVCYSCMTTAFSLGINYFDTAEVYGGGRAELAIGQVIKLAGWRRSEFVISTKIFWGGDGPNDRGLSRKHIVEGLNASLKRLQLEYVDLVLAHRPDPDTPMEEIVRAFNHVIQQGKALYWGTSEWGAQRVTEAHMVAQRLGLVGPVIEQTQYNMFHRERIETEYQSIFETLKMGATIWSPLAVGILTGKYNNGIPEGSRLSGDENMALNRIRDSLATPEGQAKIEKVKELQPIAKKLDCTTAQLALAWTIKNSQVSSAIFGASNPEQVKDNVKALGVLPKLNEQVLSEIEAVLRNKPYPVFNYRFR</sequence>
<dbReference type="PRINTS" id="PR01577">
    <property type="entry name" value="KCNABCHANNEL"/>
</dbReference>
<organism evidence="11 12">
    <name type="scientific">Basidiobolus meristosporus CBS 931.73</name>
    <dbReference type="NCBI Taxonomy" id="1314790"/>
    <lineage>
        <taxon>Eukaryota</taxon>
        <taxon>Fungi</taxon>
        <taxon>Fungi incertae sedis</taxon>
        <taxon>Zoopagomycota</taxon>
        <taxon>Entomophthoromycotina</taxon>
        <taxon>Basidiobolomycetes</taxon>
        <taxon>Basidiobolales</taxon>
        <taxon>Basidiobolaceae</taxon>
        <taxon>Basidiobolus</taxon>
    </lineage>
</organism>
<keyword evidence="3" id="KW-0813">Transport</keyword>
<evidence type="ECO:0000256" key="8">
    <source>
        <dbReference type="ARBA" id="ARBA00023002"/>
    </source>
</evidence>
<dbReference type="NCBIfam" id="TIGR01293">
    <property type="entry name" value="Kv_beta"/>
    <property type="match status" value="1"/>
</dbReference>
<keyword evidence="7" id="KW-0630">Potassium</keyword>